<keyword evidence="9" id="KW-1185">Reference proteome</keyword>
<dbReference type="PANTHER" id="PTHR43133:SF50">
    <property type="entry name" value="ECF RNA POLYMERASE SIGMA FACTOR SIGM"/>
    <property type="match status" value="1"/>
</dbReference>
<keyword evidence="8" id="KW-0240">DNA-directed RNA polymerase</keyword>
<dbReference type="InterPro" id="IPR013325">
    <property type="entry name" value="RNA_pol_sigma_r2"/>
</dbReference>
<reference evidence="8 9" key="1">
    <citation type="submission" date="2019-06" db="EMBL/GenBank/DDBJ databases">
        <title>Whole genome shotgun sequence of Cellulomonas gelida NBRC 3748.</title>
        <authorList>
            <person name="Hosoyama A."/>
            <person name="Uohara A."/>
            <person name="Ohji S."/>
            <person name="Ichikawa N."/>
        </authorList>
    </citation>
    <scope>NUCLEOTIDE SEQUENCE [LARGE SCALE GENOMIC DNA]</scope>
    <source>
        <strain evidence="8 9">NBRC 3748</strain>
    </source>
</reference>
<dbReference type="GO" id="GO:0006352">
    <property type="term" value="P:DNA-templated transcription initiation"/>
    <property type="evidence" value="ECO:0007669"/>
    <property type="project" value="InterPro"/>
</dbReference>
<dbReference type="OrthoDB" id="3692620at2"/>
<dbReference type="InterPro" id="IPR014284">
    <property type="entry name" value="RNA_pol_sigma-70_dom"/>
</dbReference>
<keyword evidence="3" id="KW-0731">Sigma factor</keyword>
<dbReference type="Proteomes" id="UP000320461">
    <property type="component" value="Unassembled WGS sequence"/>
</dbReference>
<dbReference type="InterPro" id="IPR013249">
    <property type="entry name" value="RNA_pol_sigma70_r4_t2"/>
</dbReference>
<sequence>MTAGTRDEDDSSHVESLTVVSVRPGQARTRAEIDREFAAFVAQHGGDLLRTAWLLCGDAHRAEELTQQALVRTYAAWSRTHDPLPYARRVLANLRVDTWRRRRREVLTAPEDMPERDRVHVGTDEHARTEDRDQLVRALALLTPRQRRIVVLRHMVGLPEAEVAAELGVSLGTVKSTASRGLATLRAALTTETSQEDAR</sequence>
<keyword evidence="2" id="KW-0805">Transcription regulation</keyword>
<dbReference type="GO" id="GO:0016987">
    <property type="term" value="F:sigma factor activity"/>
    <property type="evidence" value="ECO:0007669"/>
    <property type="project" value="UniProtKB-KW"/>
</dbReference>
<dbReference type="PANTHER" id="PTHR43133">
    <property type="entry name" value="RNA POLYMERASE ECF-TYPE SIGMA FACTO"/>
    <property type="match status" value="1"/>
</dbReference>
<dbReference type="NCBIfam" id="TIGR02937">
    <property type="entry name" value="sigma70-ECF"/>
    <property type="match status" value="1"/>
</dbReference>
<evidence type="ECO:0000313" key="8">
    <source>
        <dbReference type="EMBL" id="GEA83841.1"/>
    </source>
</evidence>
<dbReference type="RefSeq" id="WP_141369480.1">
    <property type="nucleotide sequence ID" value="NZ_BJLQ01000008.1"/>
</dbReference>
<dbReference type="SUPFAM" id="SSF88659">
    <property type="entry name" value="Sigma3 and sigma4 domains of RNA polymerase sigma factors"/>
    <property type="match status" value="1"/>
</dbReference>
<comment type="similarity">
    <text evidence="1">Belongs to the sigma-70 factor family. ECF subfamily.</text>
</comment>
<dbReference type="Gene3D" id="1.10.1740.10">
    <property type="match status" value="1"/>
</dbReference>
<evidence type="ECO:0000256" key="2">
    <source>
        <dbReference type="ARBA" id="ARBA00023015"/>
    </source>
</evidence>
<dbReference type="InterPro" id="IPR039425">
    <property type="entry name" value="RNA_pol_sigma-70-like"/>
</dbReference>
<dbReference type="Gene3D" id="1.10.10.10">
    <property type="entry name" value="Winged helix-like DNA-binding domain superfamily/Winged helix DNA-binding domain"/>
    <property type="match status" value="1"/>
</dbReference>
<proteinExistence type="inferred from homology"/>
<evidence type="ECO:0000256" key="3">
    <source>
        <dbReference type="ARBA" id="ARBA00023082"/>
    </source>
</evidence>
<evidence type="ECO:0000313" key="9">
    <source>
        <dbReference type="Proteomes" id="UP000320461"/>
    </source>
</evidence>
<dbReference type="GO" id="GO:0000428">
    <property type="term" value="C:DNA-directed RNA polymerase complex"/>
    <property type="evidence" value="ECO:0007669"/>
    <property type="project" value="UniProtKB-KW"/>
</dbReference>
<protein>
    <submittedName>
        <fullName evidence="8">DNA-directed RNA polymerase sigma-70 factor</fullName>
    </submittedName>
</protein>
<accession>A0A4Y3KHE0</accession>
<gene>
    <name evidence="8" type="primary">rpoE_4</name>
    <name evidence="8" type="ORF">CGE01nite_10920</name>
</gene>
<feature type="domain" description="RNA polymerase sigma factor 70 region 4 type 2" evidence="7">
    <location>
        <begin position="133"/>
        <end position="185"/>
    </location>
</feature>
<evidence type="ECO:0000256" key="5">
    <source>
        <dbReference type="ARBA" id="ARBA00023163"/>
    </source>
</evidence>
<evidence type="ECO:0000256" key="4">
    <source>
        <dbReference type="ARBA" id="ARBA00023125"/>
    </source>
</evidence>
<dbReference type="InterPro" id="IPR007627">
    <property type="entry name" value="RNA_pol_sigma70_r2"/>
</dbReference>
<comment type="caution">
    <text evidence="8">The sequence shown here is derived from an EMBL/GenBank/DDBJ whole genome shotgun (WGS) entry which is preliminary data.</text>
</comment>
<dbReference type="SUPFAM" id="SSF88946">
    <property type="entry name" value="Sigma2 domain of RNA polymerase sigma factors"/>
    <property type="match status" value="1"/>
</dbReference>
<dbReference type="InterPro" id="IPR014325">
    <property type="entry name" value="RNA_pol_sigma-E_actinobac"/>
</dbReference>
<dbReference type="Pfam" id="PF08281">
    <property type="entry name" value="Sigma70_r4_2"/>
    <property type="match status" value="1"/>
</dbReference>
<dbReference type="AlphaFoldDB" id="A0A4Y3KHE0"/>
<name>A0A4Y3KHE0_9CELL</name>
<keyword evidence="5" id="KW-0804">Transcription</keyword>
<dbReference type="Pfam" id="PF04542">
    <property type="entry name" value="Sigma70_r2"/>
    <property type="match status" value="1"/>
</dbReference>
<dbReference type="InterPro" id="IPR013324">
    <property type="entry name" value="RNA_pol_sigma_r3/r4-like"/>
</dbReference>
<dbReference type="GO" id="GO:0003677">
    <property type="term" value="F:DNA binding"/>
    <property type="evidence" value="ECO:0007669"/>
    <property type="project" value="UniProtKB-KW"/>
</dbReference>
<organism evidence="8 9">
    <name type="scientific">Cellulomonas gelida</name>
    <dbReference type="NCBI Taxonomy" id="1712"/>
    <lineage>
        <taxon>Bacteria</taxon>
        <taxon>Bacillati</taxon>
        <taxon>Actinomycetota</taxon>
        <taxon>Actinomycetes</taxon>
        <taxon>Micrococcales</taxon>
        <taxon>Cellulomonadaceae</taxon>
        <taxon>Cellulomonas</taxon>
    </lineage>
</organism>
<evidence type="ECO:0000259" key="6">
    <source>
        <dbReference type="Pfam" id="PF04542"/>
    </source>
</evidence>
<dbReference type="NCBIfam" id="TIGR02983">
    <property type="entry name" value="SigE-fam_strep"/>
    <property type="match status" value="1"/>
</dbReference>
<dbReference type="InterPro" id="IPR036388">
    <property type="entry name" value="WH-like_DNA-bd_sf"/>
</dbReference>
<keyword evidence="4" id="KW-0238">DNA-binding</keyword>
<evidence type="ECO:0000256" key="1">
    <source>
        <dbReference type="ARBA" id="ARBA00010641"/>
    </source>
</evidence>
<dbReference type="CDD" id="cd06171">
    <property type="entry name" value="Sigma70_r4"/>
    <property type="match status" value="1"/>
</dbReference>
<feature type="domain" description="RNA polymerase sigma-70 region 2" evidence="6">
    <location>
        <begin position="41"/>
        <end position="104"/>
    </location>
</feature>
<dbReference type="EMBL" id="BJLQ01000008">
    <property type="protein sequence ID" value="GEA83841.1"/>
    <property type="molecule type" value="Genomic_DNA"/>
</dbReference>
<evidence type="ECO:0000259" key="7">
    <source>
        <dbReference type="Pfam" id="PF08281"/>
    </source>
</evidence>